<evidence type="ECO:0000313" key="2">
    <source>
        <dbReference type="Proteomes" id="UP000887013"/>
    </source>
</evidence>
<dbReference type="EMBL" id="BMAW01076330">
    <property type="protein sequence ID" value="GFU01083.1"/>
    <property type="molecule type" value="Genomic_DNA"/>
</dbReference>
<dbReference type="AlphaFoldDB" id="A0A8X6Q1D5"/>
<evidence type="ECO:0000313" key="1">
    <source>
        <dbReference type="EMBL" id="GFU01083.1"/>
    </source>
</evidence>
<reference evidence="1" key="1">
    <citation type="submission" date="2020-08" db="EMBL/GenBank/DDBJ databases">
        <title>Multicomponent nature underlies the extraordinary mechanical properties of spider dragline silk.</title>
        <authorList>
            <person name="Kono N."/>
            <person name="Nakamura H."/>
            <person name="Mori M."/>
            <person name="Yoshida Y."/>
            <person name="Ohtoshi R."/>
            <person name="Malay A.D."/>
            <person name="Moran D.A.P."/>
            <person name="Tomita M."/>
            <person name="Numata K."/>
            <person name="Arakawa K."/>
        </authorList>
    </citation>
    <scope>NUCLEOTIDE SEQUENCE</scope>
</reference>
<accession>A0A8X6Q1D5</accession>
<keyword evidence="2" id="KW-1185">Reference proteome</keyword>
<dbReference type="Proteomes" id="UP000887013">
    <property type="component" value="Unassembled WGS sequence"/>
</dbReference>
<gene>
    <name evidence="1" type="ORF">NPIL_341331</name>
</gene>
<protein>
    <submittedName>
        <fullName evidence="1">Uncharacterized protein</fullName>
    </submittedName>
</protein>
<organism evidence="1 2">
    <name type="scientific">Nephila pilipes</name>
    <name type="common">Giant wood spider</name>
    <name type="synonym">Nephila maculata</name>
    <dbReference type="NCBI Taxonomy" id="299642"/>
    <lineage>
        <taxon>Eukaryota</taxon>
        <taxon>Metazoa</taxon>
        <taxon>Ecdysozoa</taxon>
        <taxon>Arthropoda</taxon>
        <taxon>Chelicerata</taxon>
        <taxon>Arachnida</taxon>
        <taxon>Araneae</taxon>
        <taxon>Araneomorphae</taxon>
        <taxon>Entelegynae</taxon>
        <taxon>Araneoidea</taxon>
        <taxon>Nephilidae</taxon>
        <taxon>Nephila</taxon>
    </lineage>
</organism>
<sequence length="201" mass="23093">MRHRELRVRSTSLFERSIEESAEVLLALVRACVQSEGARYGEINGGLGIDPAFGYALRTYSKPLRLEGLQRPNSTQSEGFLSSEMCALSFRDIPELPVSRDTVSQNCVRTVLLGLKGVSLRTKKKERKFLSLLRSKIFSTRRTREEFCRGTRLFLCSAFWFLPFKGWKGRCCLLLWEMCPHVNTFACPSDEFLHFGEKLKR</sequence>
<name>A0A8X6Q1D5_NEPPI</name>
<comment type="caution">
    <text evidence="1">The sequence shown here is derived from an EMBL/GenBank/DDBJ whole genome shotgun (WGS) entry which is preliminary data.</text>
</comment>
<proteinExistence type="predicted"/>